<dbReference type="Gene3D" id="3.30.1490.480">
    <property type="entry name" value="Endolytic murein transglycosylase"/>
    <property type="match status" value="1"/>
</dbReference>
<proteinExistence type="predicted"/>
<evidence type="ECO:0008006" key="3">
    <source>
        <dbReference type="Google" id="ProtNLM"/>
    </source>
</evidence>
<keyword evidence="2" id="KW-1185">Reference proteome</keyword>
<accession>A0A940WTQ1</accession>
<evidence type="ECO:0000313" key="1">
    <source>
        <dbReference type="EMBL" id="MBP3950462.1"/>
    </source>
</evidence>
<reference evidence="1" key="1">
    <citation type="submission" date="2021-03" db="EMBL/GenBank/DDBJ databases">
        <title>Bacillus suaedae sp. nov., isolated from Suaeda aralocaspica.</title>
        <authorList>
            <person name="Lei R.F.R."/>
        </authorList>
    </citation>
    <scope>NUCLEOTIDE SEQUENCE</scope>
    <source>
        <strain evidence="1">YZJH907-2</strain>
    </source>
</reference>
<dbReference type="RefSeq" id="WP_210596104.1">
    <property type="nucleotide sequence ID" value="NZ_JAGKSQ010000002.1"/>
</dbReference>
<evidence type="ECO:0000313" key="2">
    <source>
        <dbReference type="Proteomes" id="UP000678228"/>
    </source>
</evidence>
<dbReference type="EMBL" id="JAGKSQ010000002">
    <property type="protein sequence ID" value="MBP3950462.1"/>
    <property type="molecule type" value="Genomic_DNA"/>
</dbReference>
<gene>
    <name evidence="1" type="ORF">J7W16_04900</name>
</gene>
<sequence length="167" mass="17987">MTANSIRSFASGLLLAACLCGAVYFLGPSGEAKSTEEVQPIASTDELKAKLTEEGYVTITTEEWSATTDALKALQEIEDDSSAAEVEGEENVASIEKEVIIYRTILTVTPGMTSIDVGEALVRANIINKAIDFFNEVEKQGLANELKPGTFEVDSEMSLQEVISIIF</sequence>
<dbReference type="PROSITE" id="PS51257">
    <property type="entry name" value="PROKAR_LIPOPROTEIN"/>
    <property type="match status" value="1"/>
</dbReference>
<name>A0A940WTQ1_9BACI</name>
<organism evidence="1 2">
    <name type="scientific">Halalkalibacter suaedae</name>
    <dbReference type="NCBI Taxonomy" id="2822140"/>
    <lineage>
        <taxon>Bacteria</taxon>
        <taxon>Bacillati</taxon>
        <taxon>Bacillota</taxon>
        <taxon>Bacilli</taxon>
        <taxon>Bacillales</taxon>
        <taxon>Bacillaceae</taxon>
        <taxon>Halalkalibacter</taxon>
    </lineage>
</organism>
<dbReference type="AlphaFoldDB" id="A0A940WTQ1"/>
<protein>
    <recommendedName>
        <fullName evidence="3">Endolytic transglycosylase MltG</fullName>
    </recommendedName>
</protein>
<dbReference type="Proteomes" id="UP000678228">
    <property type="component" value="Unassembled WGS sequence"/>
</dbReference>
<comment type="caution">
    <text evidence="1">The sequence shown here is derived from an EMBL/GenBank/DDBJ whole genome shotgun (WGS) entry which is preliminary data.</text>
</comment>